<evidence type="ECO:0000256" key="1">
    <source>
        <dbReference type="SAM" id="MobiDB-lite"/>
    </source>
</evidence>
<accession>A0A3M2J3G3</accession>
<keyword evidence="2" id="KW-0472">Membrane</keyword>
<name>A0A3M2J3G3_9CELL</name>
<gene>
    <name evidence="3" type="ORF">EBM89_15870</name>
</gene>
<feature type="transmembrane region" description="Helical" evidence="2">
    <location>
        <begin position="70"/>
        <end position="88"/>
    </location>
</feature>
<feature type="transmembrane region" description="Helical" evidence="2">
    <location>
        <begin position="108"/>
        <end position="129"/>
    </location>
</feature>
<protein>
    <submittedName>
        <fullName evidence="3">Uncharacterized protein</fullName>
    </submittedName>
</protein>
<proteinExistence type="predicted"/>
<feature type="compositionally biased region" description="Low complexity" evidence="1">
    <location>
        <begin position="30"/>
        <end position="44"/>
    </location>
</feature>
<feature type="transmembrane region" description="Helical" evidence="2">
    <location>
        <begin position="136"/>
        <end position="154"/>
    </location>
</feature>
<evidence type="ECO:0000256" key="2">
    <source>
        <dbReference type="SAM" id="Phobius"/>
    </source>
</evidence>
<keyword evidence="2" id="KW-1133">Transmembrane helix</keyword>
<organism evidence="3 4">
    <name type="scientific">Cellulomonas triticagri</name>
    <dbReference type="NCBI Taxonomy" id="2483352"/>
    <lineage>
        <taxon>Bacteria</taxon>
        <taxon>Bacillati</taxon>
        <taxon>Actinomycetota</taxon>
        <taxon>Actinomycetes</taxon>
        <taxon>Micrococcales</taxon>
        <taxon>Cellulomonadaceae</taxon>
        <taxon>Cellulomonas</taxon>
    </lineage>
</organism>
<feature type="region of interest" description="Disordered" evidence="1">
    <location>
        <begin position="1"/>
        <end position="62"/>
    </location>
</feature>
<evidence type="ECO:0000313" key="3">
    <source>
        <dbReference type="EMBL" id="RMI06596.1"/>
    </source>
</evidence>
<comment type="caution">
    <text evidence="3">The sequence shown here is derived from an EMBL/GenBank/DDBJ whole genome shotgun (WGS) entry which is preliminary data.</text>
</comment>
<evidence type="ECO:0000313" key="4">
    <source>
        <dbReference type="Proteomes" id="UP000269289"/>
    </source>
</evidence>
<keyword evidence="2" id="KW-0812">Transmembrane</keyword>
<feature type="transmembrane region" description="Helical" evidence="2">
    <location>
        <begin position="174"/>
        <end position="202"/>
    </location>
</feature>
<feature type="non-terminal residue" evidence="3">
    <location>
        <position position="1"/>
    </location>
</feature>
<dbReference type="AlphaFoldDB" id="A0A3M2J3G3"/>
<dbReference type="Proteomes" id="UP000269289">
    <property type="component" value="Unassembled WGS sequence"/>
</dbReference>
<reference evidence="3 4" key="1">
    <citation type="submission" date="2018-10" db="EMBL/GenBank/DDBJ databases">
        <title>Isolation, diversity and antifungal activity of actinobacteria from wheat.</title>
        <authorList>
            <person name="Han C."/>
        </authorList>
    </citation>
    <scope>NUCLEOTIDE SEQUENCE [LARGE SCALE GENOMIC DNA]</scope>
    <source>
        <strain evidence="3 4">NEAU-YY56</strain>
    </source>
</reference>
<feature type="compositionally biased region" description="Pro residues" evidence="1">
    <location>
        <begin position="45"/>
        <end position="59"/>
    </location>
</feature>
<dbReference type="EMBL" id="RFFI01000103">
    <property type="protein sequence ID" value="RMI06596.1"/>
    <property type="molecule type" value="Genomic_DNA"/>
</dbReference>
<sequence>TPAAGISASDGPLPGTGPSDASVPYGDPSAPATPREATPVVPVATPTPEPAPTPAPAPLRRPGGGAGRHLLGVLVGLVVGAVGVWTVVFGQSRVLAAQAPEWGTTYDALGVVLVTVGVLVLALVLGLGLWTPAVPLTAGGVATAVGLALLYVPATTHLDVVRWVGTEGTAYTVVRATVTATSGAVFVVGALLLVAGLVLAAARRRWLPRA</sequence>
<keyword evidence="4" id="KW-1185">Reference proteome</keyword>